<name>A0A4C1YI59_EUMVA</name>
<organism evidence="1 2">
    <name type="scientific">Eumeta variegata</name>
    <name type="common">Bagworm moth</name>
    <name type="synonym">Eumeta japonica</name>
    <dbReference type="NCBI Taxonomy" id="151549"/>
    <lineage>
        <taxon>Eukaryota</taxon>
        <taxon>Metazoa</taxon>
        <taxon>Ecdysozoa</taxon>
        <taxon>Arthropoda</taxon>
        <taxon>Hexapoda</taxon>
        <taxon>Insecta</taxon>
        <taxon>Pterygota</taxon>
        <taxon>Neoptera</taxon>
        <taxon>Endopterygota</taxon>
        <taxon>Lepidoptera</taxon>
        <taxon>Glossata</taxon>
        <taxon>Ditrysia</taxon>
        <taxon>Tineoidea</taxon>
        <taxon>Psychidae</taxon>
        <taxon>Oiketicinae</taxon>
        <taxon>Eumeta</taxon>
    </lineage>
</organism>
<dbReference type="Proteomes" id="UP000299102">
    <property type="component" value="Unassembled WGS sequence"/>
</dbReference>
<evidence type="ECO:0000313" key="1">
    <source>
        <dbReference type="EMBL" id="GBP75856.1"/>
    </source>
</evidence>
<dbReference type="AlphaFoldDB" id="A0A4C1YI59"/>
<reference evidence="1 2" key="1">
    <citation type="journal article" date="2019" name="Commun. Biol.">
        <title>The bagworm genome reveals a unique fibroin gene that provides high tensile strength.</title>
        <authorList>
            <person name="Kono N."/>
            <person name="Nakamura H."/>
            <person name="Ohtoshi R."/>
            <person name="Tomita M."/>
            <person name="Numata K."/>
            <person name="Arakawa K."/>
        </authorList>
    </citation>
    <scope>NUCLEOTIDE SEQUENCE [LARGE SCALE GENOMIC DNA]</scope>
</reference>
<proteinExistence type="predicted"/>
<sequence>MKNFASLPQKSAVEGDWDKERLGVEGSCANRTLAGISARWTDNVIEGMMPQESTRTILTTQRMVAIDLYAKSLASTGYRLDQREGCFLWYLLQFQQSQQSLKEIGQMLIKHSHAGPNLAIARNWNGWIGEIPDPQTIRMQSFVPASEGFGRQLPFHQSARPSSTHYPFNPIL</sequence>
<evidence type="ECO:0000313" key="2">
    <source>
        <dbReference type="Proteomes" id="UP000299102"/>
    </source>
</evidence>
<comment type="caution">
    <text evidence="1">The sequence shown here is derived from an EMBL/GenBank/DDBJ whole genome shotgun (WGS) entry which is preliminary data.</text>
</comment>
<protein>
    <submittedName>
        <fullName evidence="1">Uncharacterized protein</fullName>
    </submittedName>
</protein>
<dbReference type="EMBL" id="BGZK01001264">
    <property type="protein sequence ID" value="GBP75856.1"/>
    <property type="molecule type" value="Genomic_DNA"/>
</dbReference>
<accession>A0A4C1YI59</accession>
<keyword evidence="2" id="KW-1185">Reference proteome</keyword>
<gene>
    <name evidence="1" type="ORF">EVAR_53929_1</name>
</gene>